<keyword evidence="6" id="KW-0949">S-adenosyl-L-methionine</keyword>
<organism evidence="9 10">
    <name type="scientific">Propioniferax innocua</name>
    <dbReference type="NCBI Taxonomy" id="1753"/>
    <lineage>
        <taxon>Bacteria</taxon>
        <taxon>Bacillati</taxon>
        <taxon>Actinomycetota</taxon>
        <taxon>Actinomycetes</taxon>
        <taxon>Propionibacteriales</taxon>
        <taxon>Propionibacteriaceae</taxon>
        <taxon>Propioniferax</taxon>
    </lineage>
</organism>
<evidence type="ECO:0000256" key="3">
    <source>
        <dbReference type="ARBA" id="ARBA00022573"/>
    </source>
</evidence>
<evidence type="ECO:0000313" key="10">
    <source>
        <dbReference type="Proteomes" id="UP000316196"/>
    </source>
</evidence>
<dbReference type="PANTHER" id="PTHR47036:SF1">
    <property type="entry name" value="COBALT-FACTOR III C(17)-METHYLTRANSFERASE-RELATED"/>
    <property type="match status" value="1"/>
</dbReference>
<dbReference type="InterPro" id="IPR003043">
    <property type="entry name" value="Uropor_MeTrfase_CS"/>
</dbReference>
<protein>
    <submittedName>
        <fullName evidence="9">Precorrin-2 C20-methyltransferase/precorrin-3B C17-methyltransferase</fullName>
    </submittedName>
</protein>
<dbReference type="InterPro" id="IPR012382">
    <property type="entry name" value="CobI/CbiL"/>
</dbReference>
<sequence length="504" mass="53450">MTAVLTAVGVGPGDPDLITLKAARRIEDADVIAYFSGTHGTSIARRIAAPLFGDDVIEELLPYPVTTGAVTDYYSVIENFYDDAAERILRHLEAGRSVVVLAAGDPLFFGSWMYLHERLEGRFPIEVVPGVTSISGSTAALADMPGFHGLTFHEDVLTVLPGTLPVPELAWRLAHTDAAAIMKLGRTWPSVKEALRQAGLLDRTHVIERATWNEQSVHRAAEVDEVPYFSIAIVTGRDRRADDAGRAAAAGSVAPSRTDSAIGTVHVVGLGPAGDTWLTPDAASVLASVSAVYGYAPYVAKVPPRPGLALNPSGNTVEVDRARDALEAALGGVDVAVVSGGDAGVFGMAAAVFEAAEDERFVDVEVQVHPGVTAAQAVAARAGAPLGADFAVMSLSDRLKPWDVIVNRLVHISRADLVLAIYNPRSRSRPHQLGEALEVLRTERSPETVVVVGRHIGRAEESLEVTTLGELDPESIDMGCCLIIGASSTRIGPHGVWTPRFVRP</sequence>
<feature type="domain" description="Tetrapyrrole methylase" evidence="8">
    <location>
        <begin position="5"/>
        <end position="219"/>
    </location>
</feature>
<evidence type="ECO:0000256" key="7">
    <source>
        <dbReference type="RuleBase" id="RU003960"/>
    </source>
</evidence>
<dbReference type="GO" id="GO:0032259">
    <property type="term" value="P:methylation"/>
    <property type="evidence" value="ECO:0007669"/>
    <property type="project" value="UniProtKB-KW"/>
</dbReference>
<dbReference type="InterPro" id="IPR000878">
    <property type="entry name" value="4pyrrol_Mease"/>
</dbReference>
<evidence type="ECO:0000256" key="4">
    <source>
        <dbReference type="ARBA" id="ARBA00022603"/>
    </source>
</evidence>
<dbReference type="GO" id="GO:0030788">
    <property type="term" value="F:precorrin-2 C20-methyltransferase activity"/>
    <property type="evidence" value="ECO:0007669"/>
    <property type="project" value="InterPro"/>
</dbReference>
<dbReference type="Gene3D" id="3.30.950.10">
    <property type="entry name" value="Methyltransferase, Cobalt-precorrin-4 Transmethylase, Domain 2"/>
    <property type="match status" value="2"/>
</dbReference>
<comment type="pathway">
    <text evidence="1">Cofactor biosynthesis; adenosylcobalamin biosynthesis.</text>
</comment>
<keyword evidence="5 7" id="KW-0808">Transferase</keyword>
<dbReference type="NCBIfam" id="TIGR01466">
    <property type="entry name" value="cobJ_cbiH"/>
    <property type="match status" value="1"/>
</dbReference>
<dbReference type="InterPro" id="IPR014777">
    <property type="entry name" value="4pyrrole_Mease_sub1"/>
</dbReference>
<dbReference type="GO" id="GO:0009236">
    <property type="term" value="P:cobalamin biosynthetic process"/>
    <property type="evidence" value="ECO:0007669"/>
    <property type="project" value="UniProtKB-UniPathway"/>
</dbReference>
<evidence type="ECO:0000256" key="1">
    <source>
        <dbReference type="ARBA" id="ARBA00004953"/>
    </source>
</evidence>
<evidence type="ECO:0000313" key="9">
    <source>
        <dbReference type="EMBL" id="TQL58138.1"/>
    </source>
</evidence>
<evidence type="ECO:0000256" key="5">
    <source>
        <dbReference type="ARBA" id="ARBA00022679"/>
    </source>
</evidence>
<keyword evidence="10" id="KW-1185">Reference proteome</keyword>
<keyword evidence="3" id="KW-0169">Cobalamin biosynthesis</keyword>
<dbReference type="AlphaFoldDB" id="A0A542ZCU1"/>
<comment type="caution">
    <text evidence="9">The sequence shown here is derived from an EMBL/GenBank/DDBJ whole genome shotgun (WGS) entry which is preliminary data.</text>
</comment>
<comment type="similarity">
    <text evidence="2 7">Belongs to the precorrin methyltransferase family.</text>
</comment>
<dbReference type="OrthoDB" id="9804789at2"/>
<dbReference type="NCBIfam" id="TIGR01467">
    <property type="entry name" value="cobI_cbiL"/>
    <property type="match status" value="1"/>
</dbReference>
<dbReference type="Pfam" id="PF00590">
    <property type="entry name" value="TP_methylase"/>
    <property type="match status" value="2"/>
</dbReference>
<dbReference type="PANTHER" id="PTHR47036">
    <property type="entry name" value="COBALT-FACTOR III C(17)-METHYLTRANSFERASE-RELATED"/>
    <property type="match status" value="1"/>
</dbReference>
<evidence type="ECO:0000256" key="6">
    <source>
        <dbReference type="ARBA" id="ARBA00022691"/>
    </source>
</evidence>
<accession>A0A542ZCU1</accession>
<dbReference type="InterPro" id="IPR035996">
    <property type="entry name" value="4pyrrol_Methylase_sf"/>
</dbReference>
<proteinExistence type="inferred from homology"/>
<evidence type="ECO:0000259" key="8">
    <source>
        <dbReference type="Pfam" id="PF00590"/>
    </source>
</evidence>
<feature type="domain" description="Tetrapyrrole methylase" evidence="8">
    <location>
        <begin position="264"/>
        <end position="472"/>
    </location>
</feature>
<dbReference type="SUPFAM" id="SSF53790">
    <property type="entry name" value="Tetrapyrrole methylase"/>
    <property type="match status" value="2"/>
</dbReference>
<dbReference type="Gene3D" id="3.40.1010.10">
    <property type="entry name" value="Cobalt-precorrin-4 Transmethylase, Domain 1"/>
    <property type="match status" value="2"/>
</dbReference>
<dbReference type="InterPro" id="IPR006364">
    <property type="entry name" value="CobI/CbiL/CobIJ_dom"/>
</dbReference>
<dbReference type="RefSeq" id="WP_142093960.1">
    <property type="nucleotide sequence ID" value="NZ_BAAAMD010000004.1"/>
</dbReference>
<dbReference type="CDD" id="cd11645">
    <property type="entry name" value="Precorrin_2_C20_MT"/>
    <property type="match status" value="1"/>
</dbReference>
<dbReference type="UniPathway" id="UPA00148"/>
<evidence type="ECO:0000256" key="2">
    <source>
        <dbReference type="ARBA" id="ARBA00005879"/>
    </source>
</evidence>
<keyword evidence="4 7" id="KW-0489">Methyltransferase</keyword>
<dbReference type="InterPro" id="IPR006363">
    <property type="entry name" value="Cbl_synth_CobJ/CibH_dom"/>
</dbReference>
<dbReference type="InterPro" id="IPR051810">
    <property type="entry name" value="Precorrin_MeTrfase"/>
</dbReference>
<name>A0A542ZCU1_9ACTN</name>
<dbReference type="PROSITE" id="PS00840">
    <property type="entry name" value="SUMT_2"/>
    <property type="match status" value="1"/>
</dbReference>
<dbReference type="InterPro" id="IPR014776">
    <property type="entry name" value="4pyrrole_Mease_sub2"/>
</dbReference>
<dbReference type="EMBL" id="VFOR01000002">
    <property type="protein sequence ID" value="TQL58138.1"/>
    <property type="molecule type" value="Genomic_DNA"/>
</dbReference>
<dbReference type="CDD" id="cd11646">
    <property type="entry name" value="Precorrin_3B_C17_MT"/>
    <property type="match status" value="1"/>
</dbReference>
<gene>
    <name evidence="9" type="ORF">FB460_1991</name>
</gene>
<dbReference type="Proteomes" id="UP000316196">
    <property type="component" value="Unassembled WGS sequence"/>
</dbReference>
<reference evidence="9 10" key="1">
    <citation type="submission" date="2019-06" db="EMBL/GenBank/DDBJ databases">
        <title>Sequencing the genomes of 1000 actinobacteria strains.</title>
        <authorList>
            <person name="Klenk H.-P."/>
        </authorList>
    </citation>
    <scope>NUCLEOTIDE SEQUENCE [LARGE SCALE GENOMIC DNA]</scope>
    <source>
        <strain evidence="9 10">DSM 8251</strain>
    </source>
</reference>